<dbReference type="InterPro" id="IPR000182">
    <property type="entry name" value="GNAT_dom"/>
</dbReference>
<gene>
    <name evidence="3" type="ORF">MMSR116_01415</name>
</gene>
<dbReference type="OrthoDB" id="2567761at2"/>
<dbReference type="InterPro" id="IPR016181">
    <property type="entry name" value="Acyl_CoA_acyltransferase"/>
</dbReference>
<name>A0A6B9FHM5_9HYPH</name>
<dbReference type="Gene3D" id="3.40.630.30">
    <property type="match status" value="1"/>
</dbReference>
<dbReference type="RefSeq" id="WP_083920317.1">
    <property type="nucleotide sequence ID" value="NZ_CP043538.1"/>
</dbReference>
<dbReference type="GO" id="GO:0016747">
    <property type="term" value="F:acyltransferase activity, transferring groups other than amino-acyl groups"/>
    <property type="evidence" value="ECO:0007669"/>
    <property type="project" value="InterPro"/>
</dbReference>
<dbReference type="KEGG" id="mmes:MMSR116_01415"/>
<dbReference type="EMBL" id="CP043538">
    <property type="protein sequence ID" value="QGY00715.1"/>
    <property type="molecule type" value="Genomic_DNA"/>
</dbReference>
<proteinExistence type="predicted"/>
<evidence type="ECO:0000256" key="1">
    <source>
        <dbReference type="SAM" id="MobiDB-lite"/>
    </source>
</evidence>
<dbReference type="PANTHER" id="PTHR43415:SF3">
    <property type="entry name" value="GNAT-FAMILY ACETYLTRANSFERASE"/>
    <property type="match status" value="1"/>
</dbReference>
<reference evidence="3 4" key="1">
    <citation type="journal article" date="2012" name="Genet. Mol. Biol.">
        <title>Analysis of 16S rRNA and mxaF genes revealing insights into Methylobacterium niche-specific plant association.</title>
        <authorList>
            <person name="Dourado M.N."/>
            <person name="Andreote F.D."/>
            <person name="Dini-Andreote F."/>
            <person name="Conti R."/>
            <person name="Araujo J.M."/>
            <person name="Araujo W.L."/>
        </authorList>
    </citation>
    <scope>NUCLEOTIDE SEQUENCE [LARGE SCALE GENOMIC DNA]</scope>
    <source>
        <strain evidence="3 4">SR1.6/6</strain>
    </source>
</reference>
<sequence>MRFDEQGSTKPILQDRGGEEPMSTSPEGNFVARLKCGAVPWNPYRILSPAGERIGELCLITRDIASEHDTVAMLCKWRSNHRDRFLTVFNPTLDSTKRYLQTIYLPDNTRVLFLLKEYDRFVGNFGLAHISGESAELDNVIRSEDVKHKSFMQHAQLALIGWASESMSIKKFYLHVLSENVKAIRHYERVGFGAVSSTPLRRQNFDDGYKLIPDPEASRSDLALLRMELNI</sequence>
<dbReference type="AlphaFoldDB" id="A0A6B9FHM5"/>
<accession>A0A6B9FHM5</accession>
<dbReference type="Pfam" id="PF13302">
    <property type="entry name" value="Acetyltransf_3"/>
    <property type="match status" value="1"/>
</dbReference>
<feature type="region of interest" description="Disordered" evidence="1">
    <location>
        <begin position="1"/>
        <end position="26"/>
    </location>
</feature>
<dbReference type="Proteomes" id="UP000012488">
    <property type="component" value="Chromosome"/>
</dbReference>
<feature type="domain" description="N-acetyltransferase" evidence="2">
    <location>
        <begin position="72"/>
        <end position="215"/>
    </location>
</feature>
<evidence type="ECO:0000259" key="2">
    <source>
        <dbReference type="PROSITE" id="PS51186"/>
    </source>
</evidence>
<reference evidence="3 4" key="2">
    <citation type="journal article" date="2013" name="Genome Announc.">
        <title>Draft Genome Sequence of Methylobacterium mesophilicum Strain SR1.6/6, Isolated from Citrus sinensis.</title>
        <authorList>
            <person name="Marinho Almeida D."/>
            <person name="Dini-Andreote F."/>
            <person name="Camargo Neves A.A."/>
            <person name="Juca Ramos R.T."/>
            <person name="Andreote F.D."/>
            <person name="Carneiro A.R."/>
            <person name="Oliveira de Souza Lima A."/>
            <person name="Caracciolo Gomes de Sa P.H."/>
            <person name="Ribeiro Barbosa M.S."/>
            <person name="Araujo W.L."/>
            <person name="Silva A."/>
        </authorList>
    </citation>
    <scope>NUCLEOTIDE SEQUENCE [LARGE SCALE GENOMIC DNA]</scope>
    <source>
        <strain evidence="3 4">SR1.6/6</strain>
    </source>
</reference>
<keyword evidence="3" id="KW-0808">Transferase</keyword>
<evidence type="ECO:0000313" key="3">
    <source>
        <dbReference type="EMBL" id="QGY00715.1"/>
    </source>
</evidence>
<dbReference type="SUPFAM" id="SSF55729">
    <property type="entry name" value="Acyl-CoA N-acyltransferases (Nat)"/>
    <property type="match status" value="1"/>
</dbReference>
<organism evidence="3 4">
    <name type="scientific">Methylobacterium mesophilicum SR1.6/6</name>
    <dbReference type="NCBI Taxonomy" id="908290"/>
    <lineage>
        <taxon>Bacteria</taxon>
        <taxon>Pseudomonadati</taxon>
        <taxon>Pseudomonadota</taxon>
        <taxon>Alphaproteobacteria</taxon>
        <taxon>Hyphomicrobiales</taxon>
        <taxon>Methylobacteriaceae</taxon>
        <taxon>Methylobacterium</taxon>
    </lineage>
</organism>
<protein>
    <submittedName>
        <fullName evidence="3">GNAT family N-acetyltransferase</fullName>
    </submittedName>
</protein>
<dbReference type="PANTHER" id="PTHR43415">
    <property type="entry name" value="SPERMIDINE N(1)-ACETYLTRANSFERASE"/>
    <property type="match status" value="1"/>
</dbReference>
<evidence type="ECO:0000313" key="4">
    <source>
        <dbReference type="Proteomes" id="UP000012488"/>
    </source>
</evidence>
<dbReference type="PROSITE" id="PS51186">
    <property type="entry name" value="GNAT"/>
    <property type="match status" value="1"/>
</dbReference>